<name>A0ABW0P9V0_9HYPH</name>
<organism evidence="1 2">
    <name type="scientific">Bosea massiliensis</name>
    <dbReference type="NCBI Taxonomy" id="151419"/>
    <lineage>
        <taxon>Bacteria</taxon>
        <taxon>Pseudomonadati</taxon>
        <taxon>Pseudomonadota</taxon>
        <taxon>Alphaproteobacteria</taxon>
        <taxon>Hyphomicrobiales</taxon>
        <taxon>Boseaceae</taxon>
        <taxon>Bosea</taxon>
    </lineage>
</organism>
<gene>
    <name evidence="1" type="ORF">ACFPN9_26840</name>
</gene>
<protein>
    <submittedName>
        <fullName evidence="1">AAA family ATPase</fullName>
    </submittedName>
</protein>
<dbReference type="SUPFAM" id="SSF52540">
    <property type="entry name" value="P-loop containing nucleoside triphosphate hydrolases"/>
    <property type="match status" value="1"/>
</dbReference>
<dbReference type="EMBL" id="JBHSLU010000126">
    <property type="protein sequence ID" value="MFC5508856.1"/>
    <property type="molecule type" value="Genomic_DNA"/>
</dbReference>
<accession>A0ABW0P9V0</accession>
<dbReference type="Gene3D" id="3.40.50.300">
    <property type="entry name" value="P-loop containing nucleotide triphosphate hydrolases"/>
    <property type="match status" value="1"/>
</dbReference>
<dbReference type="Pfam" id="PF13481">
    <property type="entry name" value="AAA_25"/>
    <property type="match status" value="1"/>
</dbReference>
<sequence length="373" mass="40111">MGALAISAAHQRQWPAFTPPRWPGIRPPLTEKPLQPLRVWIYNGEEPIDEIDRRIKAAAMAQKLDHEALKGRLFVNSGRSASRINLSSGTDKARLEVNEQLVRSLVDSIAGKIDVIIVDPFISTHSVSENDNTGIDMMVKAWARIAEQGKCAVHLVHHASKGGSSDSADASRGASSLAAAARYVRNLSQMGTKDTERLGVRDGGAQRYVAIRATKQNNSGESAANYVKLSSVAIGNDPDPKNPGDIVGVVEPFAPEIEQYGLDDIVSAALDALASLETQYVYSANSPDWFGYAIAEELGADGKIHRKDIESVIDLMLRTRVIEIYNRPGKNGRKRDCVRPVGIYASAAGSLAPAALLPSKDESEAGLEAAPSP</sequence>
<proteinExistence type="predicted"/>
<reference evidence="2" key="1">
    <citation type="journal article" date="2019" name="Int. J. Syst. Evol. Microbiol.">
        <title>The Global Catalogue of Microorganisms (GCM) 10K type strain sequencing project: providing services to taxonomists for standard genome sequencing and annotation.</title>
        <authorList>
            <consortium name="The Broad Institute Genomics Platform"/>
            <consortium name="The Broad Institute Genome Sequencing Center for Infectious Disease"/>
            <person name="Wu L."/>
            <person name="Ma J."/>
        </authorList>
    </citation>
    <scope>NUCLEOTIDE SEQUENCE [LARGE SCALE GENOMIC DNA]</scope>
    <source>
        <strain evidence="2">CCUG 43117</strain>
    </source>
</reference>
<dbReference type="InterPro" id="IPR027417">
    <property type="entry name" value="P-loop_NTPase"/>
</dbReference>
<evidence type="ECO:0000313" key="1">
    <source>
        <dbReference type="EMBL" id="MFC5508856.1"/>
    </source>
</evidence>
<comment type="caution">
    <text evidence="1">The sequence shown here is derived from an EMBL/GenBank/DDBJ whole genome shotgun (WGS) entry which is preliminary data.</text>
</comment>
<dbReference type="Proteomes" id="UP001596060">
    <property type="component" value="Unassembled WGS sequence"/>
</dbReference>
<evidence type="ECO:0000313" key="2">
    <source>
        <dbReference type="Proteomes" id="UP001596060"/>
    </source>
</evidence>
<keyword evidence="2" id="KW-1185">Reference proteome</keyword>